<reference evidence="10" key="1">
    <citation type="journal article" date="2023" name="J Glob Antimicrob Resist">
        <title>Emergence of NDM-1 and KPC-3 carbapenemases in Kluyvera cryocrescens: Investigating genetic heterogeneity and acquisition routes of blaNDM-1 in Enterobacterales species in Portugal.</title>
        <authorList>
            <person name="Loiodice M."/>
            <person name="Ribeiro M."/>
            <person name="Peixe L."/>
            <person name="Novais A."/>
        </authorList>
    </citation>
    <scope>NUCLEOTIDE SEQUENCE</scope>
    <source>
        <strain evidence="10">K629</strain>
    </source>
</reference>
<sequence length="1034" mass="110542">MFSSFFVRRPVFAWVIAILIMLAGMLAIKTLPVAQYPDVAPPSIKISATYTGASAQTLENSVTQVIEQQLTGLDNLLYFTSTSSSDGSVSITVTFEQGTDPDTAQVQVQNKVQQAESRLPSEVQQAGVTVVKSQSNFLLIMGVYDKTDKASSSDIADWLVSNMQDPMARLNGVGSLQVFGAEYAMRIWMDPAKLASYSLMPSDVQTAIEAQNVQVSAGKIGALPSPDTQQLTATVRAQSRLQTVEQFKDIIVKSQSNGAVVRVGDIARVEMGSEDYTAVAKLNGHPAAGMAVMLAPGANALSTATLVKDKINEYKRNMPQGYDVAYPKDSTEFIKISVEDVVQTLFEAIILVVCVMYLFLQNIRATLIPALAVPVVLLGTFGVLALFGYSINTLTLFAMVLAIGLLVDDAIVVVENVERIMRDEGLPAREATEKSMGEISGALVAIALVLSAVFLPMAFFGGSTGVIYRQFSVTIISAMMLSVVVALTLTPALCGSILSHTPPHKKGFFGAFNRFYGTSERKYKHKVLKTLSRSGLVMVVYLAICGGMALAMWKLPGSFLPVEDQGEIMVQYTLPAGATNSRTAEVSQQVTNWFLNNEKDNTNVIFTVNGFSFSGSGQNAGMAFVSLKNWSERKGAENTAQAIALRATKELGAIRDATLFAMTPPSVDGLGQSNGFTFELLASGGTDRAELLKMRDELIGKANQDATLHAVRANDMPQTPQLQVDIDNSKAVSLGLSLSDVTSTLSSAWGGTYVNDFIDRGRVKKVYIQGDSDSRSAPSDLGKWFVRGSDNSMTPFSAFATTRWEYGPESLVRYNGAAAYEIQGENATGASSGTAMTTMETLANNLPAGSTWAWSGLSLQEKLASGQAMSLYAISILVVFLCLAALYESWSVPISVIMVIPLGLLGAALAAWMRGLSNDVYFQVALLTTIGLSSKNAILIVEFAEAAVAEGYSLSRAALRAAQTRLRPIIMTSLAFVAGVTPLAVATGAGANSRIAIGTGIIGGTLTATLLAIFFVPLFFVLVKRLFAGKRRQG</sequence>
<dbReference type="PANTHER" id="PTHR32063:SF32">
    <property type="entry name" value="AMINOGLYCOSIDE EFFLUX PUMP-RELATED"/>
    <property type="match status" value="1"/>
</dbReference>
<dbReference type="InterPro" id="IPR004764">
    <property type="entry name" value="MdtF-like"/>
</dbReference>
<dbReference type="Gene3D" id="3.30.70.1440">
    <property type="entry name" value="Multidrug efflux transporter AcrB pore domain"/>
    <property type="match status" value="1"/>
</dbReference>
<keyword evidence="7 9" id="KW-1133">Transmembrane helix</keyword>
<dbReference type="EMBL" id="JAUEQX010000004">
    <property type="protein sequence ID" value="MDW3775738.1"/>
    <property type="molecule type" value="Genomic_DNA"/>
</dbReference>
<comment type="caution">
    <text evidence="9">Lacks conserved residue(s) required for the propagation of feature annotation.</text>
</comment>
<protein>
    <recommendedName>
        <fullName evidence="9">Efflux pump membrane transporter</fullName>
    </recommendedName>
</protein>
<dbReference type="GO" id="GO:0005886">
    <property type="term" value="C:plasma membrane"/>
    <property type="evidence" value="ECO:0007669"/>
    <property type="project" value="UniProtKB-SubCell"/>
</dbReference>
<dbReference type="FunFam" id="3.30.70.1430:FF:000002">
    <property type="entry name" value="Efflux pump membrane transporter"/>
    <property type="match status" value="1"/>
</dbReference>
<evidence type="ECO:0000256" key="1">
    <source>
        <dbReference type="ARBA" id="ARBA00004429"/>
    </source>
</evidence>
<dbReference type="FunFam" id="1.20.1640.10:FF:000001">
    <property type="entry name" value="Efflux pump membrane transporter"/>
    <property type="match status" value="1"/>
</dbReference>
<feature type="transmembrane region" description="Helical" evidence="9">
    <location>
        <begin position="869"/>
        <end position="887"/>
    </location>
</feature>
<dbReference type="SUPFAM" id="SSF82693">
    <property type="entry name" value="Multidrug efflux transporter AcrB pore domain, PN1, PN2, PC1 and PC2 subdomains"/>
    <property type="match status" value="4"/>
</dbReference>
<feature type="transmembrane region" description="Helical" evidence="9">
    <location>
        <begin position="471"/>
        <end position="498"/>
    </location>
</feature>
<dbReference type="Gene3D" id="3.30.2090.10">
    <property type="entry name" value="Multidrug efflux transporter AcrB TolC docking domain, DN and DC subdomains"/>
    <property type="match status" value="2"/>
</dbReference>
<dbReference type="GO" id="GO:0009636">
    <property type="term" value="P:response to toxic substance"/>
    <property type="evidence" value="ECO:0007669"/>
    <property type="project" value="UniProtKB-ARBA"/>
</dbReference>
<feature type="transmembrane region" description="Helical" evidence="9">
    <location>
        <begin position="969"/>
        <end position="989"/>
    </location>
</feature>
<dbReference type="AlphaFoldDB" id="A0AAW9C2R5"/>
<dbReference type="Gene3D" id="1.20.1640.10">
    <property type="entry name" value="Multidrug efflux transporter AcrB transmembrane domain"/>
    <property type="match status" value="2"/>
</dbReference>
<evidence type="ECO:0000256" key="2">
    <source>
        <dbReference type="ARBA" id="ARBA00010942"/>
    </source>
</evidence>
<feature type="transmembrane region" description="Helical" evidence="9">
    <location>
        <begin position="995"/>
        <end position="1023"/>
    </location>
</feature>
<evidence type="ECO:0000256" key="7">
    <source>
        <dbReference type="ARBA" id="ARBA00022989"/>
    </source>
</evidence>
<keyword evidence="5 9" id="KW-0997">Cell inner membrane</keyword>
<comment type="similarity">
    <text evidence="2 9">Belongs to the resistance-nodulation-cell division (RND) (TC 2.A.6) family.</text>
</comment>
<feature type="transmembrane region" description="Helical" evidence="9">
    <location>
        <begin position="920"/>
        <end position="948"/>
    </location>
</feature>
<feature type="transmembrane region" description="Helical" evidence="9">
    <location>
        <begin position="341"/>
        <end position="360"/>
    </location>
</feature>
<dbReference type="Proteomes" id="UP001276300">
    <property type="component" value="Unassembled WGS sequence"/>
</dbReference>
<evidence type="ECO:0000256" key="6">
    <source>
        <dbReference type="ARBA" id="ARBA00022692"/>
    </source>
</evidence>
<evidence type="ECO:0000256" key="9">
    <source>
        <dbReference type="RuleBase" id="RU364070"/>
    </source>
</evidence>
<dbReference type="FunFam" id="3.30.70.1430:FF:000001">
    <property type="entry name" value="Efflux pump membrane transporter"/>
    <property type="match status" value="1"/>
</dbReference>
<dbReference type="Pfam" id="PF00873">
    <property type="entry name" value="ACR_tran"/>
    <property type="match status" value="1"/>
</dbReference>
<keyword evidence="3 9" id="KW-0813">Transport</keyword>
<comment type="caution">
    <text evidence="10">The sequence shown here is derived from an EMBL/GenBank/DDBJ whole genome shotgun (WGS) entry which is preliminary data.</text>
</comment>
<evidence type="ECO:0000256" key="4">
    <source>
        <dbReference type="ARBA" id="ARBA00022475"/>
    </source>
</evidence>
<dbReference type="RefSeq" id="WP_266028431.1">
    <property type="nucleotide sequence ID" value="NZ_CP134165.1"/>
</dbReference>
<feature type="transmembrane region" description="Helical" evidence="9">
    <location>
        <begin position="894"/>
        <end position="914"/>
    </location>
</feature>
<dbReference type="NCBIfam" id="NF000282">
    <property type="entry name" value="RND_permease_1"/>
    <property type="match status" value="1"/>
</dbReference>
<name>A0AAW9C2R5_KLUCR</name>
<dbReference type="PRINTS" id="PR00702">
    <property type="entry name" value="ACRIFLAVINRP"/>
</dbReference>
<dbReference type="Gene3D" id="3.30.70.1430">
    <property type="entry name" value="Multidrug efflux transporter AcrB pore domain"/>
    <property type="match status" value="2"/>
</dbReference>
<dbReference type="GO" id="GO:0015562">
    <property type="term" value="F:efflux transmembrane transporter activity"/>
    <property type="evidence" value="ECO:0007669"/>
    <property type="project" value="InterPro"/>
</dbReference>
<proteinExistence type="inferred from homology"/>
<dbReference type="SUPFAM" id="SSF82714">
    <property type="entry name" value="Multidrug efflux transporter AcrB TolC docking domain, DN and DC subdomains"/>
    <property type="match status" value="2"/>
</dbReference>
<dbReference type="Gene3D" id="3.30.70.1320">
    <property type="entry name" value="Multidrug efflux transporter AcrB pore domain like"/>
    <property type="match status" value="1"/>
</dbReference>
<feature type="transmembrane region" description="Helical" evidence="9">
    <location>
        <begin position="367"/>
        <end position="388"/>
    </location>
</feature>
<dbReference type="FunFam" id="3.30.2090.10:FF:000001">
    <property type="entry name" value="Efflux pump membrane transporter"/>
    <property type="match status" value="1"/>
</dbReference>
<evidence type="ECO:0000313" key="11">
    <source>
        <dbReference type="Proteomes" id="UP001276300"/>
    </source>
</evidence>
<evidence type="ECO:0000256" key="8">
    <source>
        <dbReference type="ARBA" id="ARBA00023136"/>
    </source>
</evidence>
<dbReference type="InterPro" id="IPR001036">
    <property type="entry name" value="Acrflvin-R"/>
</dbReference>
<keyword evidence="4" id="KW-1003">Cell membrane</keyword>
<keyword evidence="8 9" id="KW-0472">Membrane</keyword>
<dbReference type="GO" id="GO:0042910">
    <property type="term" value="F:xenobiotic transmembrane transporter activity"/>
    <property type="evidence" value="ECO:0007669"/>
    <property type="project" value="TreeGrafter"/>
</dbReference>
<comment type="subcellular location">
    <subcellularLocation>
        <location evidence="1 9">Cell inner membrane</location>
        <topology evidence="1 9">Multi-pass membrane protein</topology>
    </subcellularLocation>
</comment>
<gene>
    <name evidence="10" type="ORF">QWU01_02810</name>
</gene>
<dbReference type="PANTHER" id="PTHR32063">
    <property type="match status" value="1"/>
</dbReference>
<dbReference type="NCBIfam" id="TIGR00915">
    <property type="entry name" value="2A0602"/>
    <property type="match status" value="1"/>
</dbReference>
<keyword evidence="6 9" id="KW-0812">Transmembrane</keyword>
<evidence type="ECO:0000256" key="3">
    <source>
        <dbReference type="ARBA" id="ARBA00022448"/>
    </source>
</evidence>
<feature type="transmembrane region" description="Helical" evidence="9">
    <location>
        <begin position="394"/>
        <end position="414"/>
    </location>
</feature>
<organism evidence="10 11">
    <name type="scientific">Kluyvera cryocrescens</name>
    <name type="common">Kluyvera citrophila</name>
    <dbReference type="NCBI Taxonomy" id="580"/>
    <lineage>
        <taxon>Bacteria</taxon>
        <taxon>Pseudomonadati</taxon>
        <taxon>Pseudomonadota</taxon>
        <taxon>Gammaproteobacteria</taxon>
        <taxon>Enterobacterales</taxon>
        <taxon>Enterobacteriaceae</taxon>
        <taxon>Kluyvera</taxon>
    </lineage>
</organism>
<evidence type="ECO:0000256" key="5">
    <source>
        <dbReference type="ARBA" id="ARBA00022519"/>
    </source>
</evidence>
<dbReference type="SUPFAM" id="SSF82866">
    <property type="entry name" value="Multidrug efflux transporter AcrB transmembrane domain"/>
    <property type="match status" value="2"/>
</dbReference>
<feature type="transmembrane region" description="Helical" evidence="9">
    <location>
        <begin position="439"/>
        <end position="459"/>
    </location>
</feature>
<feature type="transmembrane region" description="Helical" evidence="9">
    <location>
        <begin position="531"/>
        <end position="553"/>
    </location>
</feature>
<accession>A0AAW9C2R5</accession>
<dbReference type="InterPro" id="IPR027463">
    <property type="entry name" value="AcrB_DN_DC_subdom"/>
</dbReference>
<evidence type="ECO:0000313" key="10">
    <source>
        <dbReference type="EMBL" id="MDW3775738.1"/>
    </source>
</evidence>